<feature type="compositionally biased region" description="Basic and acidic residues" evidence="1">
    <location>
        <begin position="29"/>
        <end position="39"/>
    </location>
</feature>
<evidence type="ECO:0000313" key="2">
    <source>
        <dbReference type="EMBL" id="KAJ1189803.1"/>
    </source>
</evidence>
<reference evidence="2" key="1">
    <citation type="journal article" date="2022" name="bioRxiv">
        <title>Sequencing and chromosome-scale assembly of the giantPleurodeles waltlgenome.</title>
        <authorList>
            <person name="Brown T."/>
            <person name="Elewa A."/>
            <person name="Iarovenko S."/>
            <person name="Subramanian E."/>
            <person name="Araus A.J."/>
            <person name="Petzold A."/>
            <person name="Susuki M."/>
            <person name="Suzuki K.-i.T."/>
            <person name="Hayashi T."/>
            <person name="Toyoda A."/>
            <person name="Oliveira C."/>
            <person name="Osipova E."/>
            <person name="Leigh N.D."/>
            <person name="Simon A."/>
            <person name="Yun M.H."/>
        </authorList>
    </citation>
    <scope>NUCLEOTIDE SEQUENCE</scope>
    <source>
        <strain evidence="2">20211129_DDA</strain>
        <tissue evidence="2">Liver</tissue>
    </source>
</reference>
<evidence type="ECO:0000256" key="1">
    <source>
        <dbReference type="SAM" id="MobiDB-lite"/>
    </source>
</evidence>
<comment type="caution">
    <text evidence="2">The sequence shown here is derived from an EMBL/GenBank/DDBJ whole genome shotgun (WGS) entry which is preliminary data.</text>
</comment>
<name>A0AAV7UQ09_PLEWA</name>
<gene>
    <name evidence="2" type="ORF">NDU88_006545</name>
</gene>
<keyword evidence="3" id="KW-1185">Reference proteome</keyword>
<sequence>MMRTPRWVVLCRTVTPQDTFPAEPKGRHRSESDNFDDQRQSYMKHHRTEMPGEKRGCYAVESVKWAEEHEGQKDKRQGSSIKIEDGK</sequence>
<feature type="region of interest" description="Disordered" evidence="1">
    <location>
        <begin position="66"/>
        <end position="87"/>
    </location>
</feature>
<accession>A0AAV7UQ09</accession>
<evidence type="ECO:0000313" key="3">
    <source>
        <dbReference type="Proteomes" id="UP001066276"/>
    </source>
</evidence>
<protein>
    <submittedName>
        <fullName evidence="2">Uncharacterized protein</fullName>
    </submittedName>
</protein>
<dbReference type="Proteomes" id="UP001066276">
    <property type="component" value="Chromosome 3_1"/>
</dbReference>
<organism evidence="2 3">
    <name type="scientific">Pleurodeles waltl</name>
    <name type="common">Iberian ribbed newt</name>
    <dbReference type="NCBI Taxonomy" id="8319"/>
    <lineage>
        <taxon>Eukaryota</taxon>
        <taxon>Metazoa</taxon>
        <taxon>Chordata</taxon>
        <taxon>Craniata</taxon>
        <taxon>Vertebrata</taxon>
        <taxon>Euteleostomi</taxon>
        <taxon>Amphibia</taxon>
        <taxon>Batrachia</taxon>
        <taxon>Caudata</taxon>
        <taxon>Salamandroidea</taxon>
        <taxon>Salamandridae</taxon>
        <taxon>Pleurodelinae</taxon>
        <taxon>Pleurodeles</taxon>
    </lineage>
</organism>
<dbReference type="AlphaFoldDB" id="A0AAV7UQ09"/>
<proteinExistence type="predicted"/>
<dbReference type="EMBL" id="JANPWB010000005">
    <property type="protein sequence ID" value="KAJ1189803.1"/>
    <property type="molecule type" value="Genomic_DNA"/>
</dbReference>
<feature type="region of interest" description="Disordered" evidence="1">
    <location>
        <begin position="17"/>
        <end position="50"/>
    </location>
</feature>